<sequence length="154" mass="17733">MLKWERDLRAGGQDKAIQRMNVQRGRHEAIINDQRRSGQSKRQSKDDQRDAIEEQEADIDPARNPHLSLNVASPGVVWWSFGGQVDWATLGGRLLIRLIQLHSYWVCRRHRKTRGRRHGSWGEGSLGRAIHVPMTKSISAQQTIHMLRDNLIES</sequence>
<evidence type="ECO:0000313" key="2">
    <source>
        <dbReference type="EMBL" id="KAF2011552.1"/>
    </source>
</evidence>
<dbReference type="Proteomes" id="UP000799778">
    <property type="component" value="Unassembled WGS sequence"/>
</dbReference>
<dbReference type="EMBL" id="ML978074">
    <property type="protein sequence ID" value="KAF2011552.1"/>
    <property type="molecule type" value="Genomic_DNA"/>
</dbReference>
<proteinExistence type="predicted"/>
<dbReference type="RefSeq" id="XP_033379891.1">
    <property type="nucleotide sequence ID" value="XM_033526141.1"/>
</dbReference>
<evidence type="ECO:0000313" key="3">
    <source>
        <dbReference type="Proteomes" id="UP000799778"/>
    </source>
</evidence>
<evidence type="ECO:0000256" key="1">
    <source>
        <dbReference type="SAM" id="MobiDB-lite"/>
    </source>
</evidence>
<protein>
    <submittedName>
        <fullName evidence="2">Uncharacterized protein</fullName>
    </submittedName>
</protein>
<keyword evidence="3" id="KW-1185">Reference proteome</keyword>
<reference evidence="2" key="1">
    <citation type="journal article" date="2020" name="Stud. Mycol.">
        <title>101 Dothideomycetes genomes: a test case for predicting lifestyles and emergence of pathogens.</title>
        <authorList>
            <person name="Haridas S."/>
            <person name="Albert R."/>
            <person name="Binder M."/>
            <person name="Bloem J."/>
            <person name="Labutti K."/>
            <person name="Salamov A."/>
            <person name="Andreopoulos B."/>
            <person name="Baker S."/>
            <person name="Barry K."/>
            <person name="Bills G."/>
            <person name="Bluhm B."/>
            <person name="Cannon C."/>
            <person name="Castanera R."/>
            <person name="Culley D."/>
            <person name="Daum C."/>
            <person name="Ezra D."/>
            <person name="Gonzalez J."/>
            <person name="Henrissat B."/>
            <person name="Kuo A."/>
            <person name="Liang C."/>
            <person name="Lipzen A."/>
            <person name="Lutzoni F."/>
            <person name="Magnuson J."/>
            <person name="Mondo S."/>
            <person name="Nolan M."/>
            <person name="Ohm R."/>
            <person name="Pangilinan J."/>
            <person name="Park H.-J."/>
            <person name="Ramirez L."/>
            <person name="Alfaro M."/>
            <person name="Sun H."/>
            <person name="Tritt A."/>
            <person name="Yoshinaga Y."/>
            <person name="Zwiers L.-H."/>
            <person name="Turgeon B."/>
            <person name="Goodwin S."/>
            <person name="Spatafora J."/>
            <person name="Crous P."/>
            <person name="Grigoriev I."/>
        </authorList>
    </citation>
    <scope>NUCLEOTIDE SEQUENCE</scope>
    <source>
        <strain evidence="2">CBS 175.79</strain>
    </source>
</reference>
<name>A0A6A5XEP3_9PLEO</name>
<feature type="compositionally biased region" description="Basic and acidic residues" evidence="1">
    <location>
        <begin position="25"/>
        <end position="36"/>
    </location>
</feature>
<dbReference type="GeneID" id="54283538"/>
<dbReference type="AlphaFoldDB" id="A0A6A5XEP3"/>
<feature type="region of interest" description="Disordered" evidence="1">
    <location>
        <begin position="15"/>
        <end position="65"/>
    </location>
</feature>
<feature type="compositionally biased region" description="Basic and acidic residues" evidence="1">
    <location>
        <begin position="43"/>
        <end position="52"/>
    </location>
</feature>
<gene>
    <name evidence="2" type="ORF">BU24DRAFT_413187</name>
</gene>
<accession>A0A6A5XEP3</accession>
<organism evidence="2 3">
    <name type="scientific">Aaosphaeria arxii CBS 175.79</name>
    <dbReference type="NCBI Taxonomy" id="1450172"/>
    <lineage>
        <taxon>Eukaryota</taxon>
        <taxon>Fungi</taxon>
        <taxon>Dikarya</taxon>
        <taxon>Ascomycota</taxon>
        <taxon>Pezizomycotina</taxon>
        <taxon>Dothideomycetes</taxon>
        <taxon>Pleosporomycetidae</taxon>
        <taxon>Pleosporales</taxon>
        <taxon>Pleosporales incertae sedis</taxon>
        <taxon>Aaosphaeria</taxon>
    </lineage>
</organism>